<feature type="region of interest" description="Disordered" evidence="1">
    <location>
        <begin position="37"/>
        <end position="86"/>
    </location>
</feature>
<sequence>MVKKLFQHMQKKPKAEHDRAVEKSLIDTHLLFLKTFSRRQEEQMNGNTRRQEEQMSGNNGKQNKNKNEKKKKITKHNNQYKKLVKDDMNKNNGTMYYDTFIITNI</sequence>
<accession>A0AAV8ZL18</accession>
<dbReference type="Proteomes" id="UP001162156">
    <property type="component" value="Unassembled WGS sequence"/>
</dbReference>
<feature type="compositionally biased region" description="Basic residues" evidence="1">
    <location>
        <begin position="63"/>
        <end position="79"/>
    </location>
</feature>
<gene>
    <name evidence="2" type="ORF">NQ314_004922</name>
</gene>
<dbReference type="AlphaFoldDB" id="A0AAV8ZL18"/>
<protein>
    <submittedName>
        <fullName evidence="2">Uncharacterized protein</fullName>
    </submittedName>
</protein>
<feature type="compositionally biased region" description="Basic residues" evidence="1">
    <location>
        <begin position="1"/>
        <end position="12"/>
    </location>
</feature>
<evidence type="ECO:0000256" key="1">
    <source>
        <dbReference type="SAM" id="MobiDB-lite"/>
    </source>
</evidence>
<evidence type="ECO:0000313" key="3">
    <source>
        <dbReference type="Proteomes" id="UP001162156"/>
    </source>
</evidence>
<reference evidence="2" key="1">
    <citation type="journal article" date="2023" name="Insect Mol. Biol.">
        <title>Genome sequencing provides insights into the evolution of gene families encoding plant cell wall-degrading enzymes in longhorned beetles.</title>
        <authorList>
            <person name="Shin N.R."/>
            <person name="Okamura Y."/>
            <person name="Kirsch R."/>
            <person name="Pauchet Y."/>
        </authorList>
    </citation>
    <scope>NUCLEOTIDE SEQUENCE</scope>
    <source>
        <strain evidence="2">RBIC_L_NR</strain>
    </source>
</reference>
<name>A0AAV8ZL18_9CUCU</name>
<keyword evidence="3" id="KW-1185">Reference proteome</keyword>
<organism evidence="2 3">
    <name type="scientific">Rhamnusium bicolor</name>
    <dbReference type="NCBI Taxonomy" id="1586634"/>
    <lineage>
        <taxon>Eukaryota</taxon>
        <taxon>Metazoa</taxon>
        <taxon>Ecdysozoa</taxon>
        <taxon>Arthropoda</taxon>
        <taxon>Hexapoda</taxon>
        <taxon>Insecta</taxon>
        <taxon>Pterygota</taxon>
        <taxon>Neoptera</taxon>
        <taxon>Endopterygota</taxon>
        <taxon>Coleoptera</taxon>
        <taxon>Polyphaga</taxon>
        <taxon>Cucujiformia</taxon>
        <taxon>Chrysomeloidea</taxon>
        <taxon>Cerambycidae</taxon>
        <taxon>Lepturinae</taxon>
        <taxon>Rhagiini</taxon>
        <taxon>Rhamnusium</taxon>
    </lineage>
</organism>
<comment type="caution">
    <text evidence="2">The sequence shown here is derived from an EMBL/GenBank/DDBJ whole genome shotgun (WGS) entry which is preliminary data.</text>
</comment>
<dbReference type="EMBL" id="JANEYF010001359">
    <property type="protein sequence ID" value="KAJ8964414.1"/>
    <property type="molecule type" value="Genomic_DNA"/>
</dbReference>
<proteinExistence type="predicted"/>
<evidence type="ECO:0000313" key="2">
    <source>
        <dbReference type="EMBL" id="KAJ8964414.1"/>
    </source>
</evidence>
<feature type="region of interest" description="Disordered" evidence="1">
    <location>
        <begin position="1"/>
        <end position="20"/>
    </location>
</feature>